<protein>
    <submittedName>
        <fullName evidence="1">Uncharacterized protein</fullName>
    </submittedName>
</protein>
<evidence type="ECO:0000313" key="1">
    <source>
        <dbReference type="EMBL" id="ACU17517.1"/>
    </source>
</evidence>
<name>C6T6S5_SOYBN</name>
<dbReference type="EMBL" id="BT093142">
    <property type="protein sequence ID" value="ACU17517.1"/>
    <property type="molecule type" value="mRNA"/>
</dbReference>
<reference evidence="1" key="1">
    <citation type="submission" date="2009-08" db="EMBL/GenBank/DDBJ databases">
        <authorList>
            <person name="Cheung F."/>
            <person name="Xiao Y."/>
            <person name="Chan A."/>
            <person name="Moskal W."/>
            <person name="Town C.D."/>
        </authorList>
    </citation>
    <scope>NUCLEOTIDE SEQUENCE</scope>
</reference>
<accession>C6T6S5</accession>
<sequence length="31" mass="3765">MEPQHCLLTDRKGIQLRRFSRFSFHKFTSPT</sequence>
<dbReference type="AlphaFoldDB" id="C6T6S5"/>
<organism evidence="1">
    <name type="scientific">Glycine max</name>
    <name type="common">Soybean</name>
    <name type="synonym">Glycine hispida</name>
    <dbReference type="NCBI Taxonomy" id="3847"/>
    <lineage>
        <taxon>Eukaryota</taxon>
        <taxon>Viridiplantae</taxon>
        <taxon>Streptophyta</taxon>
        <taxon>Embryophyta</taxon>
        <taxon>Tracheophyta</taxon>
        <taxon>Spermatophyta</taxon>
        <taxon>Magnoliopsida</taxon>
        <taxon>eudicotyledons</taxon>
        <taxon>Gunneridae</taxon>
        <taxon>Pentapetalae</taxon>
        <taxon>rosids</taxon>
        <taxon>fabids</taxon>
        <taxon>Fabales</taxon>
        <taxon>Fabaceae</taxon>
        <taxon>Papilionoideae</taxon>
        <taxon>50 kb inversion clade</taxon>
        <taxon>NPAAA clade</taxon>
        <taxon>indigoferoid/millettioid clade</taxon>
        <taxon>Phaseoleae</taxon>
        <taxon>Glycine</taxon>
        <taxon>Glycine subgen. Soja</taxon>
    </lineage>
</organism>
<proteinExistence type="evidence at transcript level"/>